<evidence type="ECO:0000313" key="3">
    <source>
        <dbReference type="Proteomes" id="UP000241769"/>
    </source>
</evidence>
<accession>A0A2P6MVS7</accession>
<proteinExistence type="predicted"/>
<reference evidence="2 3" key="1">
    <citation type="journal article" date="2018" name="Genome Biol. Evol.">
        <title>Multiple Roots of Fruiting Body Formation in Amoebozoa.</title>
        <authorList>
            <person name="Hillmann F."/>
            <person name="Forbes G."/>
            <person name="Novohradska S."/>
            <person name="Ferling I."/>
            <person name="Riege K."/>
            <person name="Groth M."/>
            <person name="Westermann M."/>
            <person name="Marz M."/>
            <person name="Spaller T."/>
            <person name="Winckler T."/>
            <person name="Schaap P."/>
            <person name="Glockner G."/>
        </authorList>
    </citation>
    <scope>NUCLEOTIDE SEQUENCE [LARGE SCALE GENOMIC DNA]</scope>
    <source>
        <strain evidence="2 3">Jena</strain>
    </source>
</reference>
<evidence type="ECO:0000259" key="1">
    <source>
        <dbReference type="Pfam" id="PF13598"/>
    </source>
</evidence>
<dbReference type="NCBIfam" id="TIGR02231">
    <property type="entry name" value="mucoidy inhibitor MuiA family protein"/>
    <property type="match status" value="1"/>
</dbReference>
<comment type="caution">
    <text evidence="2">The sequence shown here is derived from an EMBL/GenBank/DDBJ whole genome shotgun (WGS) entry which is preliminary data.</text>
</comment>
<keyword evidence="3" id="KW-1185">Reference proteome</keyword>
<dbReference type="EMBL" id="MDYQ01000362">
    <property type="protein sequence ID" value="PRP75807.1"/>
    <property type="molecule type" value="Genomic_DNA"/>
</dbReference>
<gene>
    <name evidence="2" type="ORF">PROFUN_08801</name>
</gene>
<dbReference type="PANTHER" id="PTHR31005">
    <property type="entry name" value="DUF4139 DOMAIN-CONTAINING PROTEIN"/>
    <property type="match status" value="1"/>
</dbReference>
<dbReference type="InParanoid" id="A0A2P6MVS7"/>
<dbReference type="STRING" id="1890364.A0A2P6MVS7"/>
<name>A0A2P6MVS7_9EUKA</name>
<sequence length="585" mass="65417">MADPTEESWTAMTGSDSGSVACGMGGRGFAALNGREEATEVGTCSSNVELRRTTDPSVTYRIIYNVCSAHDHSPKRQPPTFLVFTVFGDRAEVVRIVRVSAKQGTQEVRINGLSESPEVKPRDETELKQRIERLRRRLGELAKGTSRLDREKELLSQFIDRSIDNPQRMEDFSSDENVNKLDNFLSFYSDNNRRLDHQKVDREDERRKLVEEIEQIENEIAVSGYVSDADKERRVVITFSTTAPTDIMFKLVYVVSGASWVPQYDLRVTASDSGANTLSVTYYGTIRQTTDEDWKNAHISLSTAAATSTSEAPELKPRTIKYEDFSSFSGKKKKEDYFGMPRMLSSMVAPGGSMPPPAPRLQVMKATARTNALSTTFDIPRRAEILSNGKPHKVVITVFDMTPKMEYYAVAGKSDYVFLRATAENKTENTLLPGKANVFLNENFISTSTLEAEADTTLYRIMLGIDQDIRLKYEAVKTVVTQSGVIRKTKEVKVEHKATLSNAKKKAVTVLFHDQLPLSADSSIKIKMQEPEDLTKAKAKLIEETNTIQWTVSLEPGASTTIPFKFNVEHPADQIIQGLEEEADA</sequence>
<dbReference type="AlphaFoldDB" id="A0A2P6MVS7"/>
<dbReference type="PANTHER" id="PTHR31005:SF8">
    <property type="entry name" value="DUF4139 DOMAIN-CONTAINING PROTEIN"/>
    <property type="match status" value="1"/>
</dbReference>
<protein>
    <recommendedName>
        <fullName evidence="1">DUF4139 domain-containing protein</fullName>
    </recommendedName>
</protein>
<dbReference type="InterPro" id="IPR011935">
    <property type="entry name" value="CHP02231"/>
</dbReference>
<dbReference type="OrthoDB" id="10068793at2759"/>
<evidence type="ECO:0000313" key="2">
    <source>
        <dbReference type="EMBL" id="PRP75807.1"/>
    </source>
</evidence>
<dbReference type="Proteomes" id="UP000241769">
    <property type="component" value="Unassembled WGS sequence"/>
</dbReference>
<organism evidence="2 3">
    <name type="scientific">Planoprotostelium fungivorum</name>
    <dbReference type="NCBI Taxonomy" id="1890364"/>
    <lineage>
        <taxon>Eukaryota</taxon>
        <taxon>Amoebozoa</taxon>
        <taxon>Evosea</taxon>
        <taxon>Variosea</taxon>
        <taxon>Cavosteliida</taxon>
        <taxon>Cavosteliaceae</taxon>
        <taxon>Planoprotostelium</taxon>
    </lineage>
</organism>
<feature type="domain" description="DUF4139" evidence="1">
    <location>
        <begin position="250"/>
        <end position="571"/>
    </location>
</feature>
<dbReference type="Pfam" id="PF13598">
    <property type="entry name" value="DUF4139"/>
    <property type="match status" value="1"/>
</dbReference>
<dbReference type="InterPro" id="IPR037291">
    <property type="entry name" value="DUF4139"/>
</dbReference>